<feature type="signal peptide" evidence="5">
    <location>
        <begin position="1"/>
        <end position="31"/>
    </location>
</feature>
<dbReference type="SUPFAM" id="SSF46626">
    <property type="entry name" value="Cytochrome c"/>
    <property type="match status" value="1"/>
</dbReference>
<dbReference type="RefSeq" id="WP_264224485.1">
    <property type="nucleotide sequence ID" value="NZ_CP107716.1"/>
</dbReference>
<evidence type="ECO:0000313" key="8">
    <source>
        <dbReference type="Proteomes" id="UP001163882"/>
    </source>
</evidence>
<reference evidence="7" key="1">
    <citation type="submission" date="2022-10" db="EMBL/GenBank/DDBJ databases">
        <title>YIM 151497 complete genome.</title>
        <authorList>
            <person name="Chen X."/>
        </authorList>
    </citation>
    <scope>NUCLEOTIDE SEQUENCE</scope>
    <source>
        <strain evidence="7">YIM 151497</strain>
    </source>
</reference>
<keyword evidence="3 4" id="KW-0408">Iron</keyword>
<proteinExistence type="predicted"/>
<keyword evidence="5" id="KW-0732">Signal</keyword>
<dbReference type="Gene3D" id="1.10.760.10">
    <property type="entry name" value="Cytochrome c-like domain"/>
    <property type="match status" value="1"/>
</dbReference>
<keyword evidence="1 4" id="KW-0349">Heme</keyword>
<dbReference type="Pfam" id="PF13442">
    <property type="entry name" value="Cytochrome_CBB3"/>
    <property type="match status" value="1"/>
</dbReference>
<feature type="domain" description="Cytochrome c" evidence="6">
    <location>
        <begin position="45"/>
        <end position="126"/>
    </location>
</feature>
<evidence type="ECO:0000259" key="6">
    <source>
        <dbReference type="PROSITE" id="PS51007"/>
    </source>
</evidence>
<sequence length="148" mass="15783">MGPIIGSPASRLVMLTGLVAGTFSLSAPVFAQDDSTMSPVHYSSEQADRGEDRFERDCVDCHGDDLRGGLIGGPPLRGLAFEQKFANGAPASAMFGFMSLLMPPNAPGRYSPEVYADLMAYILQENGFPAGDPLPSDMESLNKLIVQK</sequence>
<gene>
    <name evidence="7" type="ORF">OF122_12055</name>
</gene>
<protein>
    <submittedName>
        <fullName evidence="7">Cytochrome c</fullName>
    </submittedName>
</protein>
<evidence type="ECO:0000256" key="5">
    <source>
        <dbReference type="SAM" id="SignalP"/>
    </source>
</evidence>
<feature type="chain" id="PRO_5045622420" evidence="5">
    <location>
        <begin position="32"/>
        <end position="148"/>
    </location>
</feature>
<organism evidence="7 8">
    <name type="scientific">Pelagibacterium flavum</name>
    <dbReference type="NCBI Taxonomy" id="2984530"/>
    <lineage>
        <taxon>Bacteria</taxon>
        <taxon>Pseudomonadati</taxon>
        <taxon>Pseudomonadota</taxon>
        <taxon>Alphaproteobacteria</taxon>
        <taxon>Hyphomicrobiales</taxon>
        <taxon>Devosiaceae</taxon>
        <taxon>Pelagibacterium</taxon>
    </lineage>
</organism>
<evidence type="ECO:0000256" key="4">
    <source>
        <dbReference type="PROSITE-ProRule" id="PRU00433"/>
    </source>
</evidence>
<accession>A0ABY6IJQ3</accession>
<evidence type="ECO:0000256" key="1">
    <source>
        <dbReference type="ARBA" id="ARBA00022617"/>
    </source>
</evidence>
<evidence type="ECO:0000313" key="7">
    <source>
        <dbReference type="EMBL" id="UYQ70798.1"/>
    </source>
</evidence>
<dbReference type="InterPro" id="IPR036909">
    <property type="entry name" value="Cyt_c-like_dom_sf"/>
</dbReference>
<dbReference type="InterPro" id="IPR009056">
    <property type="entry name" value="Cyt_c-like_dom"/>
</dbReference>
<dbReference type="Proteomes" id="UP001163882">
    <property type="component" value="Chromosome"/>
</dbReference>
<dbReference type="PROSITE" id="PS51007">
    <property type="entry name" value="CYTC"/>
    <property type="match status" value="1"/>
</dbReference>
<evidence type="ECO:0000256" key="3">
    <source>
        <dbReference type="ARBA" id="ARBA00023004"/>
    </source>
</evidence>
<keyword evidence="2 4" id="KW-0479">Metal-binding</keyword>
<dbReference type="EMBL" id="CP107716">
    <property type="protein sequence ID" value="UYQ70798.1"/>
    <property type="molecule type" value="Genomic_DNA"/>
</dbReference>
<name>A0ABY6IJQ3_9HYPH</name>
<keyword evidence="8" id="KW-1185">Reference proteome</keyword>
<evidence type="ECO:0000256" key="2">
    <source>
        <dbReference type="ARBA" id="ARBA00022723"/>
    </source>
</evidence>